<accession>A0A1D0BP50</accession>
<keyword evidence="1" id="KW-1133">Transmembrane helix</keyword>
<dbReference type="AlphaFoldDB" id="A0A1D0BP50"/>
<sequence>MLELIAYISLGISIFALGISMYTVFYQRKKDNILLRPQLFLESQNKQTVDYIGIDWDIDGYEKLQEYDVLLKFINTTKVRITDLSVSIDVRKNDTFEFLLSKASEEKENNFDIEKDMFGNDTYGWDKVFGLEETTKEKISVLDGGDSFELRLPNIFSALLLGAMYINRNDFTESNFTIDFDIKILYNHDFANKGKYVCINETVSVNITYERALQGPWVVYDSITFDKL</sequence>
<name>A0A1D0BP50_STAAU</name>
<evidence type="ECO:0000256" key="1">
    <source>
        <dbReference type="SAM" id="Phobius"/>
    </source>
</evidence>
<reference evidence="2" key="1">
    <citation type="submission" date="2010-04" db="EMBL/GenBank/DDBJ databases">
        <authorList>
            <person name="Li W."/>
        </authorList>
    </citation>
    <scope>NUCLEOTIDE SEQUENCE</scope>
    <source>
        <strain evidence="2">Rd 11</strain>
        <plasmid evidence="2">pAFS11</plasmid>
    </source>
</reference>
<dbReference type="EMBL" id="FN806789">
    <property type="protein sequence ID" value="CEO92193.1"/>
    <property type="molecule type" value="Genomic_DNA"/>
</dbReference>
<proteinExistence type="predicted"/>
<feature type="transmembrane region" description="Helical" evidence="1">
    <location>
        <begin position="6"/>
        <end position="26"/>
    </location>
</feature>
<gene>
    <name evidence="2" type="primary">orf</name>
</gene>
<keyword evidence="2" id="KW-0614">Plasmid</keyword>
<organism evidence="2">
    <name type="scientific">Staphylococcus aureus</name>
    <dbReference type="NCBI Taxonomy" id="1280"/>
    <lineage>
        <taxon>Bacteria</taxon>
        <taxon>Bacillati</taxon>
        <taxon>Bacillota</taxon>
        <taxon>Bacilli</taxon>
        <taxon>Bacillales</taxon>
        <taxon>Staphylococcaceae</taxon>
        <taxon>Staphylococcus</taxon>
    </lineage>
</organism>
<geneLocation type="plasmid" evidence="2">
    <name>pAFS11</name>
</geneLocation>
<protein>
    <submittedName>
        <fullName evidence="2">Uncharacterized protein</fullName>
    </submittedName>
</protein>
<keyword evidence="1" id="KW-0472">Membrane</keyword>
<keyword evidence="1" id="KW-0812">Transmembrane</keyword>
<evidence type="ECO:0000313" key="2">
    <source>
        <dbReference type="EMBL" id="CEO92193.1"/>
    </source>
</evidence>
<reference evidence="2" key="2">
    <citation type="journal article" date="2011" name="Antimicrob. Agents Chemother.">
        <title>Novel apramycin resistance gene apmA in bovine and porcine methicillin-resistant Staphylococcus aureus ST398 isolates.</title>
        <authorList>
            <person name="Fessler A.T."/>
            <person name="Kadlec K."/>
            <person name="Schwarz S."/>
        </authorList>
    </citation>
    <scope>NUCLEOTIDE SEQUENCE</scope>
    <source>
        <strain evidence="2">Rd 11</strain>
        <plasmid evidence="2">pAFS11</plasmid>
    </source>
</reference>